<sequence length="660" mass="73677">MNIAWDASDLTDGVLLEDGLLRLPATGGGLRIRDFARRTERYLNLTLTVEEAHSMAFELRVYGEGDVSPRVTIRFGVMPRYRTNIPLDLTWLDGHVLFPGHVAGELKVVCHGSRIARADVRRAELVSVPAFHDVRVRLEDVAFEADARPAAPVPDAPLIDEMGQYIPKEWPGKARSTAALSEALRREAALPGTYPFADWSDYGGWTGMRLCEGTGFFGRVKRDGRWYLCDPLGYAFFSMGPDCVGVRCDARIDGLERLVEGLPDPADPDSRELYQDGRPFGENPRGPGRMYSFERANLRRAFGADWAETWRGMIVGQLKRAGMNTLGNWSDETLFGRMPYVTSLPRFPETRHKIFRDFPDVLSDEYREDAQRCAQALAARRDDPFMVGYFLRNEPGWAFVDGLILADEVLRDAQDTACRRALIDSLRGQYGTVEALNAAWGAAFASFDDLRSPMEKASARYPRAEADLRAFSRRLVEAYTAIPAQACRAVDPHHMILGMRWAWISDPALAAGWEHFDVFSINCYAVDPTAAIEHVCELGVDLPVMIGEFHFGALDAGPTATGLEAVASQHERGVAYRHYVERVAAHPCGVGCHYFQCYDQFALGRFDGENYNIGLFDICLQPYPEMMRASRECAAGVYAVRAGRQAPTGERPQSLPMIAY</sequence>
<feature type="domain" description="Glycoside hydrolase family 42 N-terminal" evidence="3">
    <location>
        <begin position="356"/>
        <end position="585"/>
    </location>
</feature>
<dbReference type="Pfam" id="PF02449">
    <property type="entry name" value="Glyco_hydro_42"/>
    <property type="match status" value="1"/>
</dbReference>
<evidence type="ECO:0000256" key="2">
    <source>
        <dbReference type="ARBA" id="ARBA00023295"/>
    </source>
</evidence>
<proteinExistence type="predicted"/>
<dbReference type="GO" id="GO:0009341">
    <property type="term" value="C:beta-galactosidase complex"/>
    <property type="evidence" value="ECO:0007669"/>
    <property type="project" value="InterPro"/>
</dbReference>
<comment type="caution">
    <text evidence="4">The sequence shown here is derived from an EMBL/GenBank/DDBJ whole genome shotgun (WGS) entry which is preliminary data.</text>
</comment>
<reference evidence="4" key="1">
    <citation type="submission" date="2020-10" db="EMBL/GenBank/DDBJ databases">
        <authorList>
            <person name="Gilroy R."/>
        </authorList>
    </citation>
    <scope>NUCLEOTIDE SEQUENCE</scope>
    <source>
        <strain evidence="4">ChiSxjej2B14-6234</strain>
    </source>
</reference>
<name>A0A9D0ZCA4_9FIRM</name>
<protein>
    <submittedName>
        <fullName evidence="4">Beta-galactosidase</fullName>
    </submittedName>
</protein>
<evidence type="ECO:0000256" key="1">
    <source>
        <dbReference type="ARBA" id="ARBA00022801"/>
    </source>
</evidence>
<gene>
    <name evidence="4" type="ORF">IAB73_11270</name>
</gene>
<dbReference type="InterPro" id="IPR013529">
    <property type="entry name" value="Glyco_hydro_42_N"/>
</dbReference>
<dbReference type="EMBL" id="DVFJ01000038">
    <property type="protein sequence ID" value="HIQ72775.1"/>
    <property type="molecule type" value="Genomic_DNA"/>
</dbReference>
<keyword evidence="2" id="KW-0326">Glycosidase</keyword>
<evidence type="ECO:0000259" key="3">
    <source>
        <dbReference type="Pfam" id="PF02449"/>
    </source>
</evidence>
<reference evidence="4" key="2">
    <citation type="journal article" date="2021" name="PeerJ">
        <title>Extensive microbial diversity within the chicken gut microbiome revealed by metagenomics and culture.</title>
        <authorList>
            <person name="Gilroy R."/>
            <person name="Ravi A."/>
            <person name="Getino M."/>
            <person name="Pursley I."/>
            <person name="Horton D.L."/>
            <person name="Alikhan N.F."/>
            <person name="Baker D."/>
            <person name="Gharbi K."/>
            <person name="Hall N."/>
            <person name="Watson M."/>
            <person name="Adriaenssens E.M."/>
            <person name="Foster-Nyarko E."/>
            <person name="Jarju S."/>
            <person name="Secka A."/>
            <person name="Antonio M."/>
            <person name="Oren A."/>
            <person name="Chaudhuri R.R."/>
            <person name="La Ragione R."/>
            <person name="Hildebrand F."/>
            <person name="Pallen M.J."/>
        </authorList>
    </citation>
    <scope>NUCLEOTIDE SEQUENCE</scope>
    <source>
        <strain evidence="4">ChiSxjej2B14-6234</strain>
    </source>
</reference>
<accession>A0A9D0ZCA4</accession>
<dbReference type="GO" id="GO:0005975">
    <property type="term" value="P:carbohydrate metabolic process"/>
    <property type="evidence" value="ECO:0007669"/>
    <property type="project" value="InterPro"/>
</dbReference>
<dbReference type="InterPro" id="IPR017853">
    <property type="entry name" value="GH"/>
</dbReference>
<evidence type="ECO:0000313" key="4">
    <source>
        <dbReference type="EMBL" id="HIQ72775.1"/>
    </source>
</evidence>
<keyword evidence="1" id="KW-0378">Hydrolase</keyword>
<dbReference type="SUPFAM" id="SSF51445">
    <property type="entry name" value="(Trans)glycosidases"/>
    <property type="match status" value="1"/>
</dbReference>
<dbReference type="AlphaFoldDB" id="A0A9D0ZCA4"/>
<dbReference type="GO" id="GO:0004565">
    <property type="term" value="F:beta-galactosidase activity"/>
    <property type="evidence" value="ECO:0007669"/>
    <property type="project" value="InterPro"/>
</dbReference>
<dbReference type="Gene3D" id="3.20.20.80">
    <property type="entry name" value="Glycosidases"/>
    <property type="match status" value="1"/>
</dbReference>
<evidence type="ECO:0000313" key="5">
    <source>
        <dbReference type="Proteomes" id="UP000886887"/>
    </source>
</evidence>
<organism evidence="4 5">
    <name type="scientific">Candidatus Onthenecus intestinigallinarum</name>
    <dbReference type="NCBI Taxonomy" id="2840875"/>
    <lineage>
        <taxon>Bacteria</taxon>
        <taxon>Bacillati</taxon>
        <taxon>Bacillota</taxon>
        <taxon>Clostridia</taxon>
        <taxon>Eubacteriales</taxon>
        <taxon>Candidatus Onthenecus</taxon>
    </lineage>
</organism>
<dbReference type="Proteomes" id="UP000886887">
    <property type="component" value="Unassembled WGS sequence"/>
</dbReference>